<comment type="caution">
    <text evidence="2">The sequence shown here is derived from an EMBL/GenBank/DDBJ whole genome shotgun (WGS) entry which is preliminary data.</text>
</comment>
<gene>
    <name evidence="2" type="ORF">ABT58_04975</name>
</gene>
<dbReference type="Proteomes" id="UP000036426">
    <property type="component" value="Unassembled WGS sequence"/>
</dbReference>
<evidence type="ECO:0000256" key="1">
    <source>
        <dbReference type="SAM" id="SignalP"/>
    </source>
</evidence>
<keyword evidence="3" id="KW-1185">Reference proteome</keyword>
<organism evidence="2 3">
    <name type="scientific">Photobacterium aphoticum</name>
    <dbReference type="NCBI Taxonomy" id="754436"/>
    <lineage>
        <taxon>Bacteria</taxon>
        <taxon>Pseudomonadati</taxon>
        <taxon>Pseudomonadota</taxon>
        <taxon>Gammaproteobacteria</taxon>
        <taxon>Vibrionales</taxon>
        <taxon>Vibrionaceae</taxon>
        <taxon>Photobacterium</taxon>
    </lineage>
</organism>
<accession>A0A0J1GQU2</accession>
<feature type="chain" id="PRO_5005252362" evidence="1">
    <location>
        <begin position="23"/>
        <end position="169"/>
    </location>
</feature>
<dbReference type="AlphaFoldDB" id="A0A0J1GQU2"/>
<proteinExistence type="predicted"/>
<evidence type="ECO:0000313" key="3">
    <source>
        <dbReference type="Proteomes" id="UP000036426"/>
    </source>
</evidence>
<keyword evidence="1" id="KW-0732">Signal</keyword>
<name>A0A0J1GQU2_9GAMM</name>
<dbReference type="EMBL" id="LDOV01000010">
    <property type="protein sequence ID" value="KLV01784.1"/>
    <property type="molecule type" value="Genomic_DNA"/>
</dbReference>
<feature type="signal peptide" evidence="1">
    <location>
        <begin position="1"/>
        <end position="22"/>
    </location>
</feature>
<evidence type="ECO:0000313" key="2">
    <source>
        <dbReference type="EMBL" id="KLV01784.1"/>
    </source>
</evidence>
<reference evidence="2 3" key="1">
    <citation type="submission" date="2015-05" db="EMBL/GenBank/DDBJ databases">
        <title>Photobacterium galathea sp. nov.</title>
        <authorList>
            <person name="Machado H."/>
            <person name="Gram L."/>
        </authorList>
    </citation>
    <scope>NUCLEOTIDE SEQUENCE [LARGE SCALE GENOMIC DNA]</scope>
    <source>
        <strain evidence="2 3">DSM 25995</strain>
    </source>
</reference>
<dbReference type="OrthoDB" id="5814522at2"/>
<protein>
    <submittedName>
        <fullName evidence="2">Uncharacterized protein</fullName>
    </submittedName>
</protein>
<dbReference type="PATRIC" id="fig|754436.4.peg.1059"/>
<dbReference type="RefSeq" id="WP_047873236.1">
    <property type="nucleotide sequence ID" value="NZ_BMYC01000001.1"/>
</dbReference>
<sequence>MRKSTRWLVASAIGGTALIANASLGFLTVEQVATASLSDLEMSSMRGGFVSVDNNVINIGLSINTAINGETVLSTHIADFTINNGVLSSRDGSKTYDYADPLQVIKVGENNIYNGTPGSDATGVVVQNSYDGTVINTQTVLDIEADIDGYNRHTLFKNQLESAILFNGY</sequence>